<dbReference type="Gene3D" id="3.30.70.1070">
    <property type="entry name" value="Sporulation related repeat"/>
    <property type="match status" value="1"/>
</dbReference>
<keyword evidence="4" id="KW-1185">Reference proteome</keyword>
<feature type="transmembrane region" description="Helical" evidence="1">
    <location>
        <begin position="277"/>
        <end position="303"/>
    </location>
</feature>
<gene>
    <name evidence="3" type="ORF">Ga0061065_107197</name>
</gene>
<organism evidence="3 4">
    <name type="scientific">Marinomonas fungiae</name>
    <dbReference type="NCBI Taxonomy" id="1137284"/>
    <lineage>
        <taxon>Bacteria</taxon>
        <taxon>Pseudomonadati</taxon>
        <taxon>Pseudomonadota</taxon>
        <taxon>Gammaproteobacteria</taxon>
        <taxon>Oceanospirillales</taxon>
        <taxon>Oceanospirillaceae</taxon>
        <taxon>Marinomonas</taxon>
    </lineage>
</organism>
<evidence type="ECO:0000313" key="3">
    <source>
        <dbReference type="EMBL" id="CUB04623.1"/>
    </source>
</evidence>
<evidence type="ECO:0000313" key="4">
    <source>
        <dbReference type="Proteomes" id="UP000182769"/>
    </source>
</evidence>
<proteinExistence type="predicted"/>
<evidence type="ECO:0000256" key="1">
    <source>
        <dbReference type="SAM" id="Phobius"/>
    </source>
</evidence>
<name>A0A0K6INF0_9GAMM</name>
<dbReference type="GO" id="GO:0016887">
    <property type="term" value="F:ATP hydrolysis activity"/>
    <property type="evidence" value="ECO:0007669"/>
    <property type="project" value="InterPro"/>
</dbReference>
<feature type="domain" description="SPOR" evidence="2">
    <location>
        <begin position="447"/>
        <end position="525"/>
    </location>
</feature>
<dbReference type="Pfam" id="PF05036">
    <property type="entry name" value="SPOR"/>
    <property type="match status" value="1"/>
</dbReference>
<dbReference type="PANTHER" id="PTHR35894">
    <property type="entry name" value="GENERAL SECRETION PATHWAY PROTEIN A-RELATED"/>
    <property type="match status" value="1"/>
</dbReference>
<dbReference type="InterPro" id="IPR052026">
    <property type="entry name" value="ExeA_AAA_ATPase_DNA-bind"/>
</dbReference>
<accession>A0A0K6INF0</accession>
<dbReference type="GO" id="GO:0042834">
    <property type="term" value="F:peptidoglycan binding"/>
    <property type="evidence" value="ECO:0007669"/>
    <property type="project" value="InterPro"/>
</dbReference>
<keyword evidence="1" id="KW-0812">Transmembrane</keyword>
<dbReference type="AlphaFoldDB" id="A0A0K6INF0"/>
<keyword evidence="3" id="KW-0131">Cell cycle</keyword>
<dbReference type="InterPro" id="IPR007730">
    <property type="entry name" value="SPOR-like_dom"/>
</dbReference>
<dbReference type="RefSeq" id="WP_055463562.1">
    <property type="nucleotide sequence ID" value="NZ_CYHG01000007.1"/>
</dbReference>
<sequence length="538" mass="59262">MAEPNFQFNLEEALDQQPKVMLRNPFGSNDSQVFFSSEERNQQLGMLEHLSRYSNLLSVVEGGSGSGKTRFLQEFIRLQNDTAIISHVKASMLMTAGQLLQAIYAGYADVLDSSHADTTFGPLLKFAHDAEAKGQKAIILIDNAHELNTDAVIMLMDMMSLATESQEVPHVALFSEHSLARNLDAYQRSRYEQLSHELELAPFTLEQTRAYLLHRVRAIGGGINLPFNERQVKKIYQQSAGMPGGINKAALAMMGDAKAAESLAGEKKSWFKLPRTGLSFGFPVVHMALMSIVMLGILVAVIFNDGDEDTPANSTRLAPIGQNAPRQASSDTLARIEAMQRQIGQESPVSLPPIPAEALQPNQNQNNVPTSPIDSGSNIATAPIRLAPVESSAPLPAEDNSPVVTTPILQTQGQAQTQINNPPEPERIPLERTASADPFDKTQAWLGRNPNRYTLQLLGTHNRDTVQEFIRAQGSLDAFSYFQSQHNGRDWFVVVYGEYRNRSEAIAAVENLPEGLRQLNPWARSVRGIQQDIRKADG</sequence>
<dbReference type="InterPro" id="IPR027417">
    <property type="entry name" value="P-loop_NTPase"/>
</dbReference>
<dbReference type="GO" id="GO:0051301">
    <property type="term" value="P:cell division"/>
    <property type="evidence" value="ECO:0007669"/>
    <property type="project" value="UniProtKB-KW"/>
</dbReference>
<keyword evidence="3" id="KW-0132">Cell division</keyword>
<dbReference type="Pfam" id="PF13401">
    <property type="entry name" value="AAA_22"/>
    <property type="match status" value="1"/>
</dbReference>
<dbReference type="EMBL" id="CYHG01000007">
    <property type="protein sequence ID" value="CUB04623.1"/>
    <property type="molecule type" value="Genomic_DNA"/>
</dbReference>
<keyword evidence="1" id="KW-0472">Membrane</keyword>
<dbReference type="InterPro" id="IPR036680">
    <property type="entry name" value="SPOR-like_sf"/>
</dbReference>
<keyword evidence="1" id="KW-1133">Transmembrane helix</keyword>
<dbReference type="Proteomes" id="UP000182769">
    <property type="component" value="Unassembled WGS sequence"/>
</dbReference>
<dbReference type="OrthoDB" id="6189127at2"/>
<reference evidence="4" key="1">
    <citation type="submission" date="2015-08" db="EMBL/GenBank/DDBJ databases">
        <authorList>
            <person name="Varghese N."/>
        </authorList>
    </citation>
    <scope>NUCLEOTIDE SEQUENCE [LARGE SCALE GENOMIC DNA]</scope>
    <source>
        <strain evidence="4">JCM 18476</strain>
    </source>
</reference>
<dbReference type="InterPro" id="IPR049945">
    <property type="entry name" value="AAA_22"/>
</dbReference>
<dbReference type="SUPFAM" id="SSF52540">
    <property type="entry name" value="P-loop containing nucleoside triphosphate hydrolases"/>
    <property type="match status" value="1"/>
</dbReference>
<evidence type="ECO:0000259" key="2">
    <source>
        <dbReference type="PROSITE" id="PS51724"/>
    </source>
</evidence>
<dbReference type="PROSITE" id="PS51724">
    <property type="entry name" value="SPOR"/>
    <property type="match status" value="1"/>
</dbReference>
<dbReference type="Gene3D" id="3.40.50.300">
    <property type="entry name" value="P-loop containing nucleotide triphosphate hydrolases"/>
    <property type="match status" value="1"/>
</dbReference>
<protein>
    <submittedName>
        <fullName evidence="3">Cell division protein DamX, binds to the septal ring, contains C-terminal SPOR domain</fullName>
    </submittedName>
</protein>
<dbReference type="STRING" id="1137284.GCA_001418205_02493"/>
<dbReference type="PANTHER" id="PTHR35894:SF7">
    <property type="entry name" value="GENERAL SECRETION PATHWAY PROTEIN A-RELATED"/>
    <property type="match status" value="1"/>
</dbReference>